<proteinExistence type="predicted"/>
<name>A0ABT7LV21_9CYAN</name>
<dbReference type="RefSeq" id="WP_286004006.1">
    <property type="nucleotide sequence ID" value="NZ_JASVEJ010000001.1"/>
</dbReference>
<sequence>MQWGDGSCNLFMLGEGYRRPFRGYFTQGTGTGSRLMFPFGSTYGGLRDYSTVTALGSLLEDYSNTLFTIGAGEVVKEGIPVSEYALDFTFDPADVTVSTGTIAETSHGLTTGEPVFLRSTGTLPLGLVANRAYFAINITANTFRFALTYKNALAGTAIANVGTQGTGVHSLFGDAGSLPIRASSIMKVGYNRVADYFYEYVEDAGLPRVDTPQVTIPTSPSASYLGLINGTVNYKIAAIRDVANAGQDIDNPAAPVRGLASSASVVVTLINNTVRITFPTAVTGQTHWAVFSTQEGFGGTGAFYRLGWRQTSDADAVWYFGISETTVANAPSRTLEFDYRTGDLLPELAWIQDYEPPPGSHCIRLENIMVVLGAYDGTVGAVSLPNYFESYNPFHLLYFPEPVTAVLQRQIDNYAFVATRNGIYTIQYVGYRGEDLPSATVTTISPEIGIAYQHNWAIGAGNIAMFIEGAGIAIMRNEGVIDYEFGREVARFTRGWTAVNTKVGFDPSTRSFVFGHLGESVSFCLESGVWSTPVYNTDAGVNANWLACINAQGRLYTSLDASGTATAYIYDDATDTTRMPICSSGQWIVPQGTGRGNGIYELASAIDQGNNIEPVISVLHKNLFQKYIRGCSTTNGSNTLTAPANTFTTAWTGKIAVVTGLNVGGSGVNYLIVRLTFATNATATMTNPTTGTNVNAQASLTNVFVLIGEYAYAQTPVANREQHLPNLRPAVQDCRSYAVSVYQPTDAVRGGCYEVDIFGSPHRTSAVNV</sequence>
<evidence type="ECO:0000313" key="2">
    <source>
        <dbReference type="Proteomes" id="UP001230986"/>
    </source>
</evidence>
<accession>A0ABT7LV21</accession>
<organism evidence="1 2">
    <name type="scientific">Geitlerinema calcuttense NRMC-F 0142</name>
    <dbReference type="NCBI Taxonomy" id="2922238"/>
    <lineage>
        <taxon>Bacteria</taxon>
        <taxon>Bacillati</taxon>
        <taxon>Cyanobacteriota</taxon>
        <taxon>Cyanophyceae</taxon>
        <taxon>Geitlerinematales</taxon>
        <taxon>Geitlerinemataceae</taxon>
        <taxon>Geitlerinema</taxon>
    </lineage>
</organism>
<comment type="caution">
    <text evidence="1">The sequence shown here is derived from an EMBL/GenBank/DDBJ whole genome shotgun (WGS) entry which is preliminary data.</text>
</comment>
<dbReference type="Proteomes" id="UP001230986">
    <property type="component" value="Unassembled WGS sequence"/>
</dbReference>
<gene>
    <name evidence="1" type="ORF">QQ055_00145</name>
</gene>
<dbReference type="EMBL" id="JASVEJ010000001">
    <property type="protein sequence ID" value="MDL5055898.1"/>
    <property type="molecule type" value="Genomic_DNA"/>
</dbReference>
<protein>
    <submittedName>
        <fullName evidence="1">Uncharacterized protein</fullName>
    </submittedName>
</protein>
<reference evidence="1 2" key="1">
    <citation type="submission" date="2023-06" db="EMBL/GenBank/DDBJ databases">
        <title>Whole genome sequence of Oscillatoria calcuttensis NRMC-F 0142.</title>
        <authorList>
            <person name="Shakena Fathima T."/>
            <person name="Muralitharan G."/>
            <person name="Thajuddin N."/>
        </authorList>
    </citation>
    <scope>NUCLEOTIDE SEQUENCE [LARGE SCALE GENOMIC DNA]</scope>
    <source>
        <strain evidence="1 2">NRMC-F 0142</strain>
    </source>
</reference>
<keyword evidence="2" id="KW-1185">Reference proteome</keyword>
<evidence type="ECO:0000313" key="1">
    <source>
        <dbReference type="EMBL" id="MDL5055898.1"/>
    </source>
</evidence>